<proteinExistence type="predicted"/>
<dbReference type="Pfam" id="PF00413">
    <property type="entry name" value="Peptidase_M10"/>
    <property type="match status" value="1"/>
</dbReference>
<dbReference type="SUPFAM" id="SSF55486">
    <property type="entry name" value="Metalloproteases ('zincins'), catalytic domain"/>
    <property type="match status" value="1"/>
</dbReference>
<dbReference type="BioCyc" id="IAGG583356:GHAH-194-MONOMER"/>
<dbReference type="MEROPS" id="M10.024"/>
<dbReference type="KEGG" id="iag:Igag_0184"/>
<dbReference type="InterPro" id="IPR001818">
    <property type="entry name" value="Pept_M10_metallopeptidase"/>
</dbReference>
<keyword evidence="3" id="KW-0378">Hydrolase</keyword>
<dbReference type="GO" id="GO:0031012">
    <property type="term" value="C:extracellular matrix"/>
    <property type="evidence" value="ECO:0007669"/>
    <property type="project" value="InterPro"/>
</dbReference>
<dbReference type="InterPro" id="IPR024079">
    <property type="entry name" value="MetalloPept_cat_dom_sf"/>
</dbReference>
<gene>
    <name evidence="6" type="ordered locus">Igag_0184</name>
</gene>
<dbReference type="GO" id="GO:0006508">
    <property type="term" value="P:proteolysis"/>
    <property type="evidence" value="ECO:0007669"/>
    <property type="project" value="UniProtKB-KW"/>
</dbReference>
<dbReference type="GO" id="GO:0004222">
    <property type="term" value="F:metalloendopeptidase activity"/>
    <property type="evidence" value="ECO:0007669"/>
    <property type="project" value="InterPro"/>
</dbReference>
<reference evidence="6 7" key="1">
    <citation type="journal article" date="2010" name="Stand. Genomic Sci.">
        <title>Complete genome sequence of Ignisphaera aggregans type strain (AQ1.S1).</title>
        <authorList>
            <person name="Goker M."/>
            <person name="Held B."/>
            <person name="Lapidus A."/>
            <person name="Nolan M."/>
            <person name="Spring S."/>
            <person name="Yasawong M."/>
            <person name="Lucas S."/>
            <person name="Glavina Del Rio T."/>
            <person name="Tice H."/>
            <person name="Cheng J.F."/>
            <person name="Goodwin L."/>
            <person name="Tapia R."/>
            <person name="Pitluck S."/>
            <person name="Liolios K."/>
            <person name="Ivanova N."/>
            <person name="Mavromatis K."/>
            <person name="Mikhailova N."/>
            <person name="Pati A."/>
            <person name="Chen A."/>
            <person name="Palaniappan K."/>
            <person name="Brambilla E."/>
            <person name="Land M."/>
            <person name="Hauser L."/>
            <person name="Chang Y.J."/>
            <person name="Jeffries C.D."/>
            <person name="Brettin T."/>
            <person name="Detter J.C."/>
            <person name="Han C."/>
            <person name="Rohde M."/>
            <person name="Sikorski J."/>
            <person name="Woyke T."/>
            <person name="Bristow J."/>
            <person name="Eisen J.A."/>
            <person name="Markowitz V."/>
            <person name="Hugenholtz P."/>
            <person name="Kyrpides N.C."/>
            <person name="Klenk H.P."/>
        </authorList>
    </citation>
    <scope>NUCLEOTIDE SEQUENCE [LARGE SCALE GENOMIC DNA]</scope>
    <source>
        <strain evidence="7">DSM 17230 / JCM 13409 / AQ1.S1</strain>
    </source>
</reference>
<evidence type="ECO:0000256" key="1">
    <source>
        <dbReference type="ARBA" id="ARBA00022670"/>
    </source>
</evidence>
<keyword evidence="1" id="KW-0645">Protease</keyword>
<keyword evidence="2" id="KW-0479">Metal-binding</keyword>
<organism evidence="6 7">
    <name type="scientific">Ignisphaera aggregans (strain DSM 17230 / JCM 13409 / AQ1.S1)</name>
    <dbReference type="NCBI Taxonomy" id="583356"/>
    <lineage>
        <taxon>Archaea</taxon>
        <taxon>Thermoproteota</taxon>
        <taxon>Thermoprotei</taxon>
        <taxon>Desulfurococcales</taxon>
        <taxon>Desulfurococcaceae</taxon>
        <taxon>Ignisphaera</taxon>
    </lineage>
</organism>
<protein>
    <recommendedName>
        <fullName evidence="5">Peptidase M10 metallopeptidase domain-containing protein</fullName>
    </recommendedName>
</protein>
<dbReference type="STRING" id="583356.Igag_0184"/>
<accession>E0SQ83</accession>
<dbReference type="Proteomes" id="UP000001304">
    <property type="component" value="Chromosome"/>
</dbReference>
<name>E0SQ83_IGNAA</name>
<dbReference type="Gene3D" id="3.40.390.10">
    <property type="entry name" value="Collagenase (Catalytic Domain)"/>
    <property type="match status" value="1"/>
</dbReference>
<dbReference type="HOGENOM" id="CLU_2662272_0_0_2"/>
<dbReference type="AlphaFoldDB" id="E0SQ83"/>
<evidence type="ECO:0000259" key="5">
    <source>
        <dbReference type="Pfam" id="PF00413"/>
    </source>
</evidence>
<sequence>MNWYTAVAVHELGHVLGLGHSKGVASIMGEGWDKYRIPALYMMILSPYGCCMVEEAYSQLQLQLIKVVFRNGLAI</sequence>
<keyword evidence="4" id="KW-0862">Zinc</keyword>
<evidence type="ECO:0000256" key="2">
    <source>
        <dbReference type="ARBA" id="ARBA00022723"/>
    </source>
</evidence>
<dbReference type="EMBL" id="CP002098">
    <property type="protein sequence ID" value="ADM27033.1"/>
    <property type="molecule type" value="Genomic_DNA"/>
</dbReference>
<evidence type="ECO:0000313" key="6">
    <source>
        <dbReference type="EMBL" id="ADM27033.1"/>
    </source>
</evidence>
<dbReference type="GO" id="GO:0008270">
    <property type="term" value="F:zinc ion binding"/>
    <property type="evidence" value="ECO:0007669"/>
    <property type="project" value="InterPro"/>
</dbReference>
<evidence type="ECO:0000256" key="3">
    <source>
        <dbReference type="ARBA" id="ARBA00022801"/>
    </source>
</evidence>
<evidence type="ECO:0000256" key="4">
    <source>
        <dbReference type="ARBA" id="ARBA00022833"/>
    </source>
</evidence>
<feature type="domain" description="Peptidase M10 metallopeptidase" evidence="5">
    <location>
        <begin position="4"/>
        <end position="30"/>
    </location>
</feature>
<keyword evidence="7" id="KW-1185">Reference proteome</keyword>
<evidence type="ECO:0000313" key="7">
    <source>
        <dbReference type="Proteomes" id="UP000001304"/>
    </source>
</evidence>